<dbReference type="SUPFAM" id="SSF46785">
    <property type="entry name" value="Winged helix' DNA-binding domain"/>
    <property type="match status" value="1"/>
</dbReference>
<dbReference type="GO" id="GO:0006351">
    <property type="term" value="P:DNA-templated transcription"/>
    <property type="evidence" value="ECO:0007669"/>
    <property type="project" value="TreeGrafter"/>
</dbReference>
<evidence type="ECO:0000313" key="6">
    <source>
        <dbReference type="Proteomes" id="UP000182987"/>
    </source>
</evidence>
<keyword evidence="3" id="KW-0238">DNA-binding</keyword>
<dbReference type="STRING" id="1440763.BJI69_15055"/>
<dbReference type="InterPro" id="IPR058163">
    <property type="entry name" value="LysR-type_TF_proteobact-type"/>
</dbReference>
<dbReference type="PANTHER" id="PTHR30537:SF1">
    <property type="entry name" value="HTH-TYPE TRANSCRIPTIONAL REGULATOR PGRR"/>
    <property type="match status" value="1"/>
</dbReference>
<gene>
    <name evidence="5" type="ORF">BJI69_15055</name>
</gene>
<protein>
    <submittedName>
        <fullName evidence="5">LysR family transcriptional regulator</fullName>
    </submittedName>
</protein>
<dbReference type="InterPro" id="IPR036388">
    <property type="entry name" value="WH-like_DNA-bd_sf"/>
</dbReference>
<proteinExistence type="inferred from homology"/>
<dbReference type="PROSITE" id="PS50931">
    <property type="entry name" value="HTH_LYSR"/>
    <property type="match status" value="1"/>
</dbReference>
<reference evidence="6" key="1">
    <citation type="submission" date="2016-09" db="EMBL/GenBank/DDBJ databases">
        <authorList>
            <person name="Lysoe E."/>
        </authorList>
    </citation>
    <scope>NUCLEOTIDE SEQUENCE [LARGE SCALE GENOMIC DNA]</scope>
    <source>
        <strain evidence="6">LJ96T</strain>
    </source>
</reference>
<dbReference type="InterPro" id="IPR000847">
    <property type="entry name" value="LysR_HTH_N"/>
</dbReference>
<accession>A0A0G9HIM1</accession>
<dbReference type="CDD" id="cd08474">
    <property type="entry name" value="PBP2_CrgA_like_5"/>
    <property type="match status" value="1"/>
</dbReference>
<keyword evidence="4" id="KW-0804">Transcription</keyword>
<evidence type="ECO:0000256" key="4">
    <source>
        <dbReference type="ARBA" id="ARBA00023163"/>
    </source>
</evidence>
<dbReference type="OrthoDB" id="9810065at2"/>
<dbReference type="AlphaFoldDB" id="A0A0G9HIM1"/>
<name>A0A0G9HIM1_9GAMM</name>
<evidence type="ECO:0000256" key="2">
    <source>
        <dbReference type="ARBA" id="ARBA00023015"/>
    </source>
</evidence>
<dbReference type="InterPro" id="IPR036390">
    <property type="entry name" value="WH_DNA-bd_sf"/>
</dbReference>
<evidence type="ECO:0000313" key="5">
    <source>
        <dbReference type="EMBL" id="APG05083.1"/>
    </source>
</evidence>
<dbReference type="GO" id="GO:0043565">
    <property type="term" value="F:sequence-specific DNA binding"/>
    <property type="evidence" value="ECO:0007669"/>
    <property type="project" value="TreeGrafter"/>
</dbReference>
<dbReference type="Gene3D" id="1.10.10.10">
    <property type="entry name" value="Winged helix-like DNA-binding domain superfamily/Winged helix DNA-binding domain"/>
    <property type="match status" value="1"/>
</dbReference>
<dbReference type="Pfam" id="PF03466">
    <property type="entry name" value="LysR_substrate"/>
    <property type="match status" value="1"/>
</dbReference>
<dbReference type="RefSeq" id="WP_046967136.1">
    <property type="nucleotide sequence ID" value="NZ_CP017480.1"/>
</dbReference>
<dbReference type="FunFam" id="1.10.10.10:FF:000001">
    <property type="entry name" value="LysR family transcriptional regulator"/>
    <property type="match status" value="1"/>
</dbReference>
<sequence>MHKAGLIELQAVLAVATHQSFRRAAVAVGMSPSALSHAVAALEQRMGVRLFNRTTRSVSLSEAGEQFVSRIRPALGEISAAMEAANAFRDSPTGTLRINTSEGAASMILEPMLFEYVRRYPEMRLDVVTEGRFVDIVGEGFDAGVRIAGDVPQDMVGVRCTGRLRFIVVGSPAYFENRRKPKVPEDLLEHTCIRSRLPSGTWYRWEFEKRGQERRIDVDGPLGLDSHHLMVAAALDGMGLIWTSEWNVAPYLADGRLVAVLEDWCPYFDGLNVYYPVHRHMSAGLRAFIDLVREKAEGAAP</sequence>
<dbReference type="PANTHER" id="PTHR30537">
    <property type="entry name" value="HTH-TYPE TRANSCRIPTIONAL REGULATOR"/>
    <property type="match status" value="1"/>
</dbReference>
<dbReference type="KEGG" id="lrz:BJI69_15055"/>
<organism evidence="5 6">
    <name type="scientific">Luteibacter rhizovicinus DSM 16549</name>
    <dbReference type="NCBI Taxonomy" id="1440763"/>
    <lineage>
        <taxon>Bacteria</taxon>
        <taxon>Pseudomonadati</taxon>
        <taxon>Pseudomonadota</taxon>
        <taxon>Gammaproteobacteria</taxon>
        <taxon>Lysobacterales</taxon>
        <taxon>Rhodanobacteraceae</taxon>
        <taxon>Luteibacter</taxon>
    </lineage>
</organism>
<keyword evidence="2" id="KW-0805">Transcription regulation</keyword>
<dbReference type="EMBL" id="CP017480">
    <property type="protein sequence ID" value="APG05083.1"/>
    <property type="molecule type" value="Genomic_DNA"/>
</dbReference>
<dbReference type="PATRIC" id="fig|1440763.5.peg.1316"/>
<dbReference type="GO" id="GO:0003700">
    <property type="term" value="F:DNA-binding transcription factor activity"/>
    <property type="evidence" value="ECO:0007669"/>
    <property type="project" value="InterPro"/>
</dbReference>
<dbReference type="InterPro" id="IPR005119">
    <property type="entry name" value="LysR_subst-bd"/>
</dbReference>
<dbReference type="Gene3D" id="3.40.190.290">
    <property type="match status" value="1"/>
</dbReference>
<dbReference type="Proteomes" id="UP000182987">
    <property type="component" value="Chromosome"/>
</dbReference>
<evidence type="ECO:0000256" key="1">
    <source>
        <dbReference type="ARBA" id="ARBA00009437"/>
    </source>
</evidence>
<comment type="similarity">
    <text evidence="1">Belongs to the LysR transcriptional regulatory family.</text>
</comment>
<dbReference type="Pfam" id="PF00126">
    <property type="entry name" value="HTH_1"/>
    <property type="match status" value="1"/>
</dbReference>
<dbReference type="SUPFAM" id="SSF53850">
    <property type="entry name" value="Periplasmic binding protein-like II"/>
    <property type="match status" value="1"/>
</dbReference>
<keyword evidence="6" id="KW-1185">Reference proteome</keyword>
<evidence type="ECO:0000256" key="3">
    <source>
        <dbReference type="ARBA" id="ARBA00023125"/>
    </source>
</evidence>